<keyword evidence="4 7" id="KW-0812">Transmembrane</keyword>
<evidence type="ECO:0000256" key="3">
    <source>
        <dbReference type="ARBA" id="ARBA00022475"/>
    </source>
</evidence>
<keyword evidence="6 7" id="KW-0472">Membrane</keyword>
<evidence type="ECO:0000313" key="9">
    <source>
        <dbReference type="EMBL" id="MBC5659596.1"/>
    </source>
</evidence>
<name>A0A923LC24_9FIRM</name>
<sequence length="274" mass="29775">MDRKKKLRIRLAWYLLLTAGLLIIMLFGEQLSPHDPYENNLLKIDQPPGAEYWFGTDQLGRCLFSRILTGARSSLSATFAVVLVTAVLGTAAGVIAGYYGGPVDRLIQKLLLIIQSFPGQVMAIAVAGVLGAGVKNAAIALVSIGWIPYARMSRSMVLKIKESNYIKAARLCGCNSGYIILRHVIPNIGSVLFVTAMLALPGTMMEISSLSFLGLSAKLPTPEWGYMMNEGRKVLMTAPWQTLIPGGAILISVIILNRLGDSVQEYLEYRTGSI</sequence>
<dbReference type="PROSITE" id="PS50928">
    <property type="entry name" value="ABC_TM1"/>
    <property type="match status" value="1"/>
</dbReference>
<dbReference type="SUPFAM" id="SSF161098">
    <property type="entry name" value="MetI-like"/>
    <property type="match status" value="1"/>
</dbReference>
<evidence type="ECO:0000256" key="5">
    <source>
        <dbReference type="ARBA" id="ARBA00022989"/>
    </source>
</evidence>
<dbReference type="PANTHER" id="PTHR43386">
    <property type="entry name" value="OLIGOPEPTIDE TRANSPORT SYSTEM PERMEASE PROTEIN APPC"/>
    <property type="match status" value="1"/>
</dbReference>
<gene>
    <name evidence="9" type="ORF">H8S44_07425</name>
</gene>
<dbReference type="GO" id="GO:0005886">
    <property type="term" value="C:plasma membrane"/>
    <property type="evidence" value="ECO:0007669"/>
    <property type="project" value="UniProtKB-SubCell"/>
</dbReference>
<evidence type="ECO:0000256" key="7">
    <source>
        <dbReference type="RuleBase" id="RU363032"/>
    </source>
</evidence>
<comment type="subcellular location">
    <subcellularLocation>
        <location evidence="1 7">Cell membrane</location>
        <topology evidence="1 7">Multi-pass membrane protein</topology>
    </subcellularLocation>
</comment>
<dbReference type="AlphaFoldDB" id="A0A923LC24"/>
<keyword evidence="2 7" id="KW-0813">Transport</keyword>
<accession>A0A923LC24</accession>
<keyword evidence="5 7" id="KW-1133">Transmembrane helix</keyword>
<evidence type="ECO:0000313" key="10">
    <source>
        <dbReference type="Proteomes" id="UP000649345"/>
    </source>
</evidence>
<evidence type="ECO:0000256" key="1">
    <source>
        <dbReference type="ARBA" id="ARBA00004651"/>
    </source>
</evidence>
<dbReference type="Pfam" id="PF00528">
    <property type="entry name" value="BPD_transp_1"/>
    <property type="match status" value="1"/>
</dbReference>
<feature type="domain" description="ABC transmembrane type-1" evidence="8">
    <location>
        <begin position="71"/>
        <end position="260"/>
    </location>
</feature>
<feature type="transmembrane region" description="Helical" evidence="7">
    <location>
        <begin position="136"/>
        <end position="152"/>
    </location>
</feature>
<dbReference type="PANTHER" id="PTHR43386:SF1">
    <property type="entry name" value="D,D-DIPEPTIDE TRANSPORT SYSTEM PERMEASE PROTEIN DDPC-RELATED"/>
    <property type="match status" value="1"/>
</dbReference>
<dbReference type="InterPro" id="IPR035906">
    <property type="entry name" value="MetI-like_sf"/>
</dbReference>
<organism evidence="9 10">
    <name type="scientific">Anaerosacchariphilus hominis</name>
    <dbReference type="NCBI Taxonomy" id="2763017"/>
    <lineage>
        <taxon>Bacteria</taxon>
        <taxon>Bacillati</taxon>
        <taxon>Bacillota</taxon>
        <taxon>Clostridia</taxon>
        <taxon>Lachnospirales</taxon>
        <taxon>Lachnospiraceae</taxon>
        <taxon>Anaerosacchariphilus</taxon>
    </lineage>
</organism>
<protein>
    <submittedName>
        <fullName evidence="9">ABC transporter permease</fullName>
    </submittedName>
</protein>
<evidence type="ECO:0000256" key="6">
    <source>
        <dbReference type="ARBA" id="ARBA00023136"/>
    </source>
</evidence>
<dbReference type="InterPro" id="IPR050366">
    <property type="entry name" value="BP-dependent_transpt_permease"/>
</dbReference>
<keyword evidence="10" id="KW-1185">Reference proteome</keyword>
<feature type="transmembrane region" description="Helical" evidence="7">
    <location>
        <begin position="234"/>
        <end position="256"/>
    </location>
</feature>
<dbReference type="RefSeq" id="WP_186871913.1">
    <property type="nucleotide sequence ID" value="NZ_JACOOR010000004.1"/>
</dbReference>
<proteinExistence type="inferred from homology"/>
<feature type="transmembrane region" description="Helical" evidence="7">
    <location>
        <begin position="75"/>
        <end position="98"/>
    </location>
</feature>
<feature type="transmembrane region" description="Helical" evidence="7">
    <location>
        <begin position="12"/>
        <end position="28"/>
    </location>
</feature>
<comment type="caution">
    <text evidence="9">The sequence shown here is derived from an EMBL/GenBank/DDBJ whole genome shotgun (WGS) entry which is preliminary data.</text>
</comment>
<dbReference type="Gene3D" id="1.10.3720.10">
    <property type="entry name" value="MetI-like"/>
    <property type="match status" value="1"/>
</dbReference>
<evidence type="ECO:0000259" key="8">
    <source>
        <dbReference type="PROSITE" id="PS50928"/>
    </source>
</evidence>
<dbReference type="GO" id="GO:0055085">
    <property type="term" value="P:transmembrane transport"/>
    <property type="evidence" value="ECO:0007669"/>
    <property type="project" value="InterPro"/>
</dbReference>
<dbReference type="CDD" id="cd06261">
    <property type="entry name" value="TM_PBP2"/>
    <property type="match status" value="1"/>
</dbReference>
<keyword evidence="3" id="KW-1003">Cell membrane</keyword>
<evidence type="ECO:0000256" key="2">
    <source>
        <dbReference type="ARBA" id="ARBA00022448"/>
    </source>
</evidence>
<dbReference type="EMBL" id="JACOOR010000004">
    <property type="protein sequence ID" value="MBC5659596.1"/>
    <property type="molecule type" value="Genomic_DNA"/>
</dbReference>
<reference evidence="9" key="1">
    <citation type="submission" date="2020-08" db="EMBL/GenBank/DDBJ databases">
        <title>Genome public.</title>
        <authorList>
            <person name="Liu C."/>
            <person name="Sun Q."/>
        </authorList>
    </citation>
    <scope>NUCLEOTIDE SEQUENCE</scope>
    <source>
        <strain evidence="9">NSJ-68</strain>
    </source>
</reference>
<evidence type="ECO:0000256" key="4">
    <source>
        <dbReference type="ARBA" id="ARBA00022692"/>
    </source>
</evidence>
<dbReference type="InterPro" id="IPR000515">
    <property type="entry name" value="MetI-like"/>
</dbReference>
<dbReference type="Proteomes" id="UP000649345">
    <property type="component" value="Unassembled WGS sequence"/>
</dbReference>
<comment type="similarity">
    <text evidence="7">Belongs to the binding-protein-dependent transport system permease family.</text>
</comment>
<feature type="transmembrane region" description="Helical" evidence="7">
    <location>
        <begin position="110"/>
        <end position="130"/>
    </location>
</feature>